<dbReference type="EMBL" id="LAZR01044371">
    <property type="protein sequence ID" value="KKL04821.1"/>
    <property type="molecule type" value="Genomic_DNA"/>
</dbReference>
<organism evidence="1">
    <name type="scientific">marine sediment metagenome</name>
    <dbReference type="NCBI Taxonomy" id="412755"/>
    <lineage>
        <taxon>unclassified sequences</taxon>
        <taxon>metagenomes</taxon>
        <taxon>ecological metagenomes</taxon>
    </lineage>
</organism>
<evidence type="ECO:0000313" key="1">
    <source>
        <dbReference type="EMBL" id="KKL04821.1"/>
    </source>
</evidence>
<proteinExistence type="predicted"/>
<dbReference type="AlphaFoldDB" id="A0A0F9CGM3"/>
<feature type="non-terminal residue" evidence="1">
    <location>
        <position position="372"/>
    </location>
</feature>
<gene>
    <name evidence="1" type="ORF">LCGC14_2612220</name>
</gene>
<evidence type="ECO:0008006" key="2">
    <source>
        <dbReference type="Google" id="ProtNLM"/>
    </source>
</evidence>
<sequence length="372" mass="39408">MAEDFTTYTESDVLGRLSQTSTRSTITAMQPDDNQTWLQNDKGAGFFSGNFSHKFTLRIDSFSAFIWQAVWGITNNLDDIQGIIDNSQDGLFIELLGQTNRIIEATEVNAGSRSGTASGSPLSSSTTYYLTVERDESVGSFGTLSVRVYSNAARTSLVSSSTLTLNVANDFRYIFAPLSYDRTGGEVGPFSGYVEDLVLAGGDAPTVTTDELITQITDTTSQSFGEITSIGGALVTQRGHAWDTSSNPDLTKSKTELGGQSLPGLITSQLTGLTPGTLYHTRAYATNANGTSFGEDRTFTTLGVGDPTVTTQNISSLTETTATGNATVLSIGDSDITQHGHVWATSVNPDTTDSKTQNGLGFVGAFTSSITG</sequence>
<protein>
    <recommendedName>
        <fullName evidence="2">Fibronectin type-III domain-containing protein</fullName>
    </recommendedName>
</protein>
<reference evidence="1" key="1">
    <citation type="journal article" date="2015" name="Nature">
        <title>Complex archaea that bridge the gap between prokaryotes and eukaryotes.</title>
        <authorList>
            <person name="Spang A."/>
            <person name="Saw J.H."/>
            <person name="Jorgensen S.L."/>
            <person name="Zaremba-Niedzwiedzka K."/>
            <person name="Martijn J."/>
            <person name="Lind A.E."/>
            <person name="van Eijk R."/>
            <person name="Schleper C."/>
            <person name="Guy L."/>
            <person name="Ettema T.J."/>
        </authorList>
    </citation>
    <scope>NUCLEOTIDE SEQUENCE</scope>
</reference>
<comment type="caution">
    <text evidence="1">The sequence shown here is derived from an EMBL/GenBank/DDBJ whole genome shotgun (WGS) entry which is preliminary data.</text>
</comment>
<accession>A0A0F9CGM3</accession>
<name>A0A0F9CGM3_9ZZZZ</name>